<evidence type="ECO:0000313" key="5">
    <source>
        <dbReference type="Proteomes" id="UP000702954"/>
    </source>
</evidence>
<dbReference type="EMBL" id="BHEO01000008">
    <property type="protein sequence ID" value="GBU06567.1"/>
    <property type="molecule type" value="Genomic_DNA"/>
</dbReference>
<keyword evidence="5" id="KW-1185">Reference proteome</keyword>
<keyword evidence="1" id="KW-0812">Transmembrane</keyword>
<evidence type="ECO:0000313" key="2">
    <source>
        <dbReference type="EMBL" id="GBU06567.1"/>
    </source>
</evidence>
<evidence type="ECO:0000313" key="3">
    <source>
        <dbReference type="EMBL" id="TCS66116.1"/>
    </source>
</evidence>
<dbReference type="Proteomes" id="UP000702954">
    <property type="component" value="Unassembled WGS sequence"/>
</dbReference>
<dbReference type="RefSeq" id="WP_116442400.1">
    <property type="nucleotide sequence ID" value="NZ_BHEO01000008.1"/>
</dbReference>
<reference evidence="2 5" key="1">
    <citation type="journal article" date="2018" name="Int. J. Syst. Evol. Microbiol.">
        <title>Draft Genome Sequence of Faecalimonas umbilicata JCM 30896T, an Acetate-Producing Bacterium Isolated from Human Feces.</title>
        <authorList>
            <person name="Sakamoto M."/>
            <person name="Ikeyama N."/>
            <person name="Yuki M."/>
            <person name="Ohkuma M."/>
        </authorList>
    </citation>
    <scope>NUCLEOTIDE SEQUENCE [LARGE SCALE GENOMIC DNA]</scope>
    <source>
        <strain evidence="2 5">EGH7</strain>
    </source>
</reference>
<comment type="caution">
    <text evidence="3">The sequence shown here is derived from an EMBL/GenBank/DDBJ whole genome shotgun (WGS) entry which is preliminary data.</text>
</comment>
<sequence length="116" mass="13262">MELLEFLKQIPVPVLILVAVVLLIVTIVIAVQYLKQKGLNGIRADVYQLILKAEHMYNESGTGKQKFEWVIQQARGLLPKWLQVFVTEKAMKEVVQKWFVGVKDLLDDGKVNNSQK</sequence>
<keyword evidence="1" id="KW-0472">Membrane</keyword>
<keyword evidence="1" id="KW-1133">Transmembrane helix</keyword>
<dbReference type="AlphaFoldDB" id="A0A4R3JKN4"/>
<name>A0A4R3JKN4_9FIRM</name>
<gene>
    <name evidence="3" type="ORF">EDD74_11914</name>
    <name evidence="2" type="ORF">FAEUMB_31080</name>
</gene>
<dbReference type="Proteomes" id="UP000294613">
    <property type="component" value="Unassembled WGS sequence"/>
</dbReference>
<proteinExistence type="predicted"/>
<accession>A0A4R3JKN4</accession>
<organism evidence="3 4">
    <name type="scientific">Faecalimonas umbilicata</name>
    <dbReference type="NCBI Taxonomy" id="1912855"/>
    <lineage>
        <taxon>Bacteria</taxon>
        <taxon>Bacillati</taxon>
        <taxon>Bacillota</taxon>
        <taxon>Clostridia</taxon>
        <taxon>Lachnospirales</taxon>
        <taxon>Lachnospiraceae</taxon>
        <taxon>Faecalimonas</taxon>
    </lineage>
</organism>
<protein>
    <submittedName>
        <fullName evidence="3">Uncharacterized protein</fullName>
    </submittedName>
</protein>
<reference evidence="3 4" key="2">
    <citation type="submission" date="2019-03" db="EMBL/GenBank/DDBJ databases">
        <title>Genomic Encyclopedia of Type Strains, Phase IV (KMG-IV): sequencing the most valuable type-strain genomes for metagenomic binning, comparative biology and taxonomic classification.</title>
        <authorList>
            <person name="Goeker M."/>
        </authorList>
    </citation>
    <scope>NUCLEOTIDE SEQUENCE [LARGE SCALE GENOMIC DNA]</scope>
    <source>
        <strain evidence="3 4">DSM 103426</strain>
    </source>
</reference>
<feature type="transmembrane region" description="Helical" evidence="1">
    <location>
        <begin position="12"/>
        <end position="34"/>
    </location>
</feature>
<evidence type="ECO:0000313" key="4">
    <source>
        <dbReference type="Proteomes" id="UP000294613"/>
    </source>
</evidence>
<evidence type="ECO:0000256" key="1">
    <source>
        <dbReference type="SAM" id="Phobius"/>
    </source>
</evidence>
<dbReference type="EMBL" id="SLZV01000019">
    <property type="protein sequence ID" value="TCS66116.1"/>
    <property type="molecule type" value="Genomic_DNA"/>
</dbReference>